<keyword evidence="4 5" id="KW-0238">DNA-binding</keyword>
<evidence type="ECO:0000259" key="6">
    <source>
        <dbReference type="PROSITE" id="PS50950"/>
    </source>
</evidence>
<dbReference type="PROSITE" id="PS50950">
    <property type="entry name" value="ZF_THAP"/>
    <property type="match status" value="1"/>
</dbReference>
<sequence>MPYEKGGGRHCVVFNCTNNQRKLYRWKMEECSEHGKRHEDCPCQAPFRMFCIPAQVDTRLRWLKAINRKDYQPGKKDQVCSIHFLDGCPTKLNPDPQLHMGYHKEIKQGRRKLVRNMSNQEDEQEQDEESGLICIGGDEAAAEATDMEINTPSAAAASTQTPPVIVHQCGVSCVTYRPKSDATTQTIDSLHDHLYCLQLTSNTGYSSKTWGKDSEFPISLLVEFLIHG</sequence>
<dbReference type="GO" id="GO:0003677">
    <property type="term" value="F:DNA binding"/>
    <property type="evidence" value="ECO:0007669"/>
    <property type="project" value="UniProtKB-UniRule"/>
</dbReference>
<dbReference type="EnsemblMetazoa" id="G6307.1">
    <property type="protein sequence ID" value="G6307.1:cds"/>
    <property type="gene ID" value="G6307"/>
</dbReference>
<evidence type="ECO:0000256" key="4">
    <source>
        <dbReference type="ARBA" id="ARBA00023125"/>
    </source>
</evidence>
<name>A0A8W8NQK3_MAGGI</name>
<keyword evidence="8" id="KW-1185">Reference proteome</keyword>
<keyword evidence="2 5" id="KW-0863">Zinc-finger</keyword>
<evidence type="ECO:0000256" key="2">
    <source>
        <dbReference type="ARBA" id="ARBA00022771"/>
    </source>
</evidence>
<dbReference type="Proteomes" id="UP000005408">
    <property type="component" value="Unassembled WGS sequence"/>
</dbReference>
<dbReference type="GO" id="GO:0008270">
    <property type="term" value="F:zinc ion binding"/>
    <property type="evidence" value="ECO:0007669"/>
    <property type="project" value="UniProtKB-KW"/>
</dbReference>
<dbReference type="SUPFAM" id="SSF57716">
    <property type="entry name" value="Glucocorticoid receptor-like (DNA-binding domain)"/>
    <property type="match status" value="1"/>
</dbReference>
<dbReference type="InterPro" id="IPR006612">
    <property type="entry name" value="THAP_Znf"/>
</dbReference>
<keyword evidence="3" id="KW-0862">Zinc</keyword>
<dbReference type="AlphaFoldDB" id="A0A8W8NQK3"/>
<protein>
    <recommendedName>
        <fullName evidence="6">THAP-type domain-containing protein</fullName>
    </recommendedName>
</protein>
<evidence type="ECO:0000256" key="1">
    <source>
        <dbReference type="ARBA" id="ARBA00022723"/>
    </source>
</evidence>
<feature type="domain" description="THAP-type" evidence="6">
    <location>
        <begin position="1"/>
        <end position="99"/>
    </location>
</feature>
<proteinExistence type="predicted"/>
<accession>A0A8W8NQK3</accession>
<dbReference type="Pfam" id="PF05485">
    <property type="entry name" value="THAP"/>
    <property type="match status" value="1"/>
</dbReference>
<reference evidence="7" key="1">
    <citation type="submission" date="2022-08" db="UniProtKB">
        <authorList>
            <consortium name="EnsemblMetazoa"/>
        </authorList>
    </citation>
    <scope>IDENTIFICATION</scope>
    <source>
        <strain evidence="7">05x7-T-G4-1.051#20</strain>
    </source>
</reference>
<evidence type="ECO:0000313" key="7">
    <source>
        <dbReference type="EnsemblMetazoa" id="G6307.1:cds"/>
    </source>
</evidence>
<evidence type="ECO:0000313" key="8">
    <source>
        <dbReference type="Proteomes" id="UP000005408"/>
    </source>
</evidence>
<organism evidence="7 8">
    <name type="scientific">Magallana gigas</name>
    <name type="common">Pacific oyster</name>
    <name type="synonym">Crassostrea gigas</name>
    <dbReference type="NCBI Taxonomy" id="29159"/>
    <lineage>
        <taxon>Eukaryota</taxon>
        <taxon>Metazoa</taxon>
        <taxon>Spiralia</taxon>
        <taxon>Lophotrochozoa</taxon>
        <taxon>Mollusca</taxon>
        <taxon>Bivalvia</taxon>
        <taxon>Autobranchia</taxon>
        <taxon>Pteriomorphia</taxon>
        <taxon>Ostreida</taxon>
        <taxon>Ostreoidea</taxon>
        <taxon>Ostreidae</taxon>
        <taxon>Magallana</taxon>
    </lineage>
</organism>
<evidence type="ECO:0000256" key="3">
    <source>
        <dbReference type="ARBA" id="ARBA00022833"/>
    </source>
</evidence>
<evidence type="ECO:0000256" key="5">
    <source>
        <dbReference type="PROSITE-ProRule" id="PRU00309"/>
    </source>
</evidence>
<keyword evidence="1" id="KW-0479">Metal-binding</keyword>